<dbReference type="EMBL" id="JBEZFP010000053">
    <property type="protein sequence ID" value="MEU8135934.1"/>
    <property type="molecule type" value="Genomic_DNA"/>
</dbReference>
<gene>
    <name evidence="1" type="ORF">AB0C36_20755</name>
</gene>
<protein>
    <submittedName>
        <fullName evidence="1">Uncharacterized protein</fullName>
    </submittedName>
</protein>
<organism evidence="1 2">
    <name type="scientific">Streptodolium elevatio</name>
    <dbReference type="NCBI Taxonomy" id="3157996"/>
    <lineage>
        <taxon>Bacteria</taxon>
        <taxon>Bacillati</taxon>
        <taxon>Actinomycetota</taxon>
        <taxon>Actinomycetes</taxon>
        <taxon>Kitasatosporales</taxon>
        <taxon>Streptomycetaceae</taxon>
        <taxon>Streptodolium</taxon>
    </lineage>
</organism>
<proteinExistence type="predicted"/>
<dbReference type="Proteomes" id="UP001551482">
    <property type="component" value="Unassembled WGS sequence"/>
</dbReference>
<accession>A0ABV3DM03</accession>
<sequence>MTDTVTSLLWYAGPALGAEILGRLGAPVRAGRRGPAEPTLPPALLEHAVRNGVADGIAGVYDRSKRQAGASGNADIVLRLLELDDPQVNAALFEKSSWAALRQAVLSQARFAPKADDDTPVPLAPAVRQAVLGRGSRGDVQAALSAADPELAFWALINGFPGGAHGGVYARLTAAMTLVRNGRWAQLRRVHQVAPFELPPETPEDVVRGLAGSGTFEAVERFLIAEYGADRFCAKLQDALRTAHGRTIVRDVLEPPWTELAARHAADPLPWGAAVALLEHTRCPREFQASLLAAHPRAVQSVARPGPEALRVCLGLGEDQFTKKVLLHGVTTGGIDAAQLVAEVRPARLAVTALTHGGIEAVATQAAAARLVRSLLVPLVTEHPGAWRALYTALPEFDGTVAELLASMTAVSHPAGRTGEPPAELPRPGRQAAWAYAVLVGLVDAEHASHALDFLDDLHLAPVAGSRELPQSVADHVCAHGGPVSRRVLAGNPAVRVDLIETLVLGGDRTIASAAYRNPRCPMALRQYILSVDGIDDELRTELLEESRAERLWPLLASTDAALLRHVAWASVGELGKWARLRAAYRLAELHGVGALEDVPDDEEVTAARSSGLRVLDARLRECDAQWLKVLTQTTYLPYRREAGGVHGALADPGLDWRAVIAAARRREINEAVLHELSQRPDCPMELSRVWRGAHAARKYAVGVGRSAAVLRHRPVALEILAEGPEARFDAATALDGGSLTAEEYLAAGNAADVVDTGAASAGPLARLVARVLQDGLGDAVDAWVVVARLLVQRPTATLGELVATARAAA</sequence>
<keyword evidence="2" id="KW-1185">Reference proteome</keyword>
<name>A0ABV3DM03_9ACTN</name>
<dbReference type="RefSeq" id="WP_358356078.1">
    <property type="nucleotide sequence ID" value="NZ_JBEZFP010000053.1"/>
</dbReference>
<evidence type="ECO:0000313" key="1">
    <source>
        <dbReference type="EMBL" id="MEU8135934.1"/>
    </source>
</evidence>
<comment type="caution">
    <text evidence="1">The sequence shown here is derived from an EMBL/GenBank/DDBJ whole genome shotgun (WGS) entry which is preliminary data.</text>
</comment>
<evidence type="ECO:0000313" key="2">
    <source>
        <dbReference type="Proteomes" id="UP001551482"/>
    </source>
</evidence>
<reference evidence="1 2" key="1">
    <citation type="submission" date="2024-06" db="EMBL/GenBank/DDBJ databases">
        <title>The Natural Products Discovery Center: Release of the First 8490 Sequenced Strains for Exploring Actinobacteria Biosynthetic Diversity.</title>
        <authorList>
            <person name="Kalkreuter E."/>
            <person name="Kautsar S.A."/>
            <person name="Yang D."/>
            <person name="Bader C.D."/>
            <person name="Teijaro C.N."/>
            <person name="Fluegel L."/>
            <person name="Davis C.M."/>
            <person name="Simpson J.R."/>
            <person name="Lauterbach L."/>
            <person name="Steele A.D."/>
            <person name="Gui C."/>
            <person name="Meng S."/>
            <person name="Li G."/>
            <person name="Viehrig K."/>
            <person name="Ye F."/>
            <person name="Su P."/>
            <person name="Kiefer A.F."/>
            <person name="Nichols A."/>
            <person name="Cepeda A.J."/>
            <person name="Yan W."/>
            <person name="Fan B."/>
            <person name="Jiang Y."/>
            <person name="Adhikari A."/>
            <person name="Zheng C.-J."/>
            <person name="Schuster L."/>
            <person name="Cowan T.M."/>
            <person name="Smanski M.J."/>
            <person name="Chevrette M.G."/>
            <person name="De Carvalho L.P.S."/>
            <person name="Shen B."/>
        </authorList>
    </citation>
    <scope>NUCLEOTIDE SEQUENCE [LARGE SCALE GENOMIC DNA]</scope>
    <source>
        <strain evidence="1 2">NPDC048946</strain>
    </source>
</reference>